<dbReference type="EMBL" id="BQNB010014602">
    <property type="protein sequence ID" value="GJT30154.1"/>
    <property type="molecule type" value="Genomic_DNA"/>
</dbReference>
<organism evidence="4 5">
    <name type="scientific">Tanacetum coccineum</name>
    <dbReference type="NCBI Taxonomy" id="301880"/>
    <lineage>
        <taxon>Eukaryota</taxon>
        <taxon>Viridiplantae</taxon>
        <taxon>Streptophyta</taxon>
        <taxon>Embryophyta</taxon>
        <taxon>Tracheophyta</taxon>
        <taxon>Spermatophyta</taxon>
        <taxon>Magnoliopsida</taxon>
        <taxon>eudicotyledons</taxon>
        <taxon>Gunneridae</taxon>
        <taxon>Pentapetalae</taxon>
        <taxon>asterids</taxon>
        <taxon>campanulids</taxon>
        <taxon>Asterales</taxon>
        <taxon>Asteraceae</taxon>
        <taxon>Asteroideae</taxon>
        <taxon>Anthemideae</taxon>
        <taxon>Anthemidinae</taxon>
        <taxon>Tanacetum</taxon>
    </lineage>
</organism>
<reference evidence="4" key="2">
    <citation type="submission" date="2022-01" db="EMBL/GenBank/DDBJ databases">
        <authorList>
            <person name="Yamashiro T."/>
            <person name="Shiraishi A."/>
            <person name="Satake H."/>
            <person name="Nakayama K."/>
        </authorList>
    </citation>
    <scope>NUCLEOTIDE SEQUENCE</scope>
</reference>
<comment type="caution">
    <text evidence="4">The sequence shown here is derived from an EMBL/GenBank/DDBJ whole genome shotgun (WGS) entry which is preliminary data.</text>
</comment>
<reference evidence="4" key="1">
    <citation type="journal article" date="2022" name="Int. J. Mol. Sci.">
        <title>Draft Genome of Tanacetum Coccineum: Genomic Comparison of Closely Related Tanacetum-Family Plants.</title>
        <authorList>
            <person name="Yamashiro T."/>
            <person name="Shiraishi A."/>
            <person name="Nakayama K."/>
            <person name="Satake H."/>
        </authorList>
    </citation>
    <scope>NUCLEOTIDE SEQUENCE</scope>
</reference>
<dbReference type="PANTHER" id="PTHR42648">
    <property type="entry name" value="TRANSPOSASE, PUTATIVE-RELATED"/>
    <property type="match status" value="1"/>
</dbReference>
<dbReference type="Proteomes" id="UP001151760">
    <property type="component" value="Unassembled WGS sequence"/>
</dbReference>
<feature type="region of interest" description="Disordered" evidence="2">
    <location>
        <begin position="313"/>
        <end position="345"/>
    </location>
</feature>
<accession>A0ABQ5CTT5</accession>
<keyword evidence="1" id="KW-0378">Hydrolase</keyword>
<dbReference type="InterPro" id="IPR039537">
    <property type="entry name" value="Retrotran_Ty1/copia-like"/>
</dbReference>
<dbReference type="InterPro" id="IPR012337">
    <property type="entry name" value="RNaseH-like_sf"/>
</dbReference>
<feature type="compositionally biased region" description="Basic and acidic residues" evidence="2">
    <location>
        <begin position="29"/>
        <end position="48"/>
    </location>
</feature>
<dbReference type="InterPro" id="IPR054722">
    <property type="entry name" value="PolX-like_BBD"/>
</dbReference>
<name>A0ABQ5CTT5_9ASTR</name>
<keyword evidence="1" id="KW-0645">Protease</keyword>
<proteinExistence type="predicted"/>
<evidence type="ECO:0000256" key="1">
    <source>
        <dbReference type="ARBA" id="ARBA00022670"/>
    </source>
</evidence>
<evidence type="ECO:0000313" key="4">
    <source>
        <dbReference type="EMBL" id="GJT30154.1"/>
    </source>
</evidence>
<dbReference type="Gene3D" id="3.30.420.10">
    <property type="entry name" value="Ribonuclease H-like superfamily/Ribonuclease H"/>
    <property type="match status" value="1"/>
</dbReference>
<dbReference type="Pfam" id="PF22936">
    <property type="entry name" value="Pol_BBD"/>
    <property type="match status" value="1"/>
</dbReference>
<protein>
    <submittedName>
        <fullName evidence="4">Ribonuclease H-like domain-containing protein</fullName>
    </submittedName>
</protein>
<gene>
    <name evidence="4" type="ORF">Tco_0910429</name>
</gene>
<feature type="compositionally biased region" description="Basic and acidic residues" evidence="2">
    <location>
        <begin position="326"/>
        <end position="336"/>
    </location>
</feature>
<evidence type="ECO:0000313" key="5">
    <source>
        <dbReference type="Proteomes" id="UP001151760"/>
    </source>
</evidence>
<sequence>MPPTPVLSFISLDEFVNKPVVENYKAMSSEKETKVVRKNDDAPCIEERVSDDEEEDGNPQMDLQDQGVIDSGCSRHMTWNMSYLTDYEEIDGGYVTFGGNPKGGKITGKCTIKTGTKDETSGILKSFITGIDNLVDHKGVLRQFSVARTPQQNGVAEKRNKTLIETAKTMLADSKLPTTFWAEAVNTACYMQNRVLVVKPHNKTSYELFHGRTPTLSFMRPFGCLVNIFNTIDHLGKVDGKADESFFVKYSLNSKAFRVFKSRIMIVEENLHIMFSESTPNDVGSGPDWLFDIDALTRIMNYEPIVASTQSNGFAGTKASDNAGQARKETEPKEDNVNNTNNVNAAGTNEVNVVGGKTSIKLPFDPNMPALEDYSIFDFSRDDEDDGAVADMNNLDTTIQVNHNPTTRIHKDHPLDQVVRDFQSATLTRKMSNNLEEHGFVSSIQQRTNHGKDNGENIIKSIKEGPFQQGPVRARVLNDLSAEEKEMYKADIRATNILL</sequence>
<dbReference type="SUPFAM" id="SSF53098">
    <property type="entry name" value="Ribonuclease H-like"/>
    <property type="match status" value="1"/>
</dbReference>
<dbReference type="PANTHER" id="PTHR42648:SF32">
    <property type="entry name" value="RIBONUCLEASE H-LIKE DOMAIN, GAG-PRE-INTEGRASE DOMAIN PROTEIN-RELATED"/>
    <property type="match status" value="1"/>
</dbReference>
<dbReference type="InterPro" id="IPR036397">
    <property type="entry name" value="RNaseH_sf"/>
</dbReference>
<keyword evidence="5" id="KW-1185">Reference proteome</keyword>
<evidence type="ECO:0000256" key="2">
    <source>
        <dbReference type="SAM" id="MobiDB-lite"/>
    </source>
</evidence>
<feature type="compositionally biased region" description="Polar residues" evidence="2">
    <location>
        <begin position="313"/>
        <end position="323"/>
    </location>
</feature>
<feature type="region of interest" description="Disordered" evidence="2">
    <location>
        <begin position="29"/>
        <end position="67"/>
    </location>
</feature>
<feature type="domain" description="Retrovirus-related Pol polyprotein from transposon TNT 1-94-like beta-barrel" evidence="3">
    <location>
        <begin position="68"/>
        <end position="125"/>
    </location>
</feature>
<evidence type="ECO:0000259" key="3">
    <source>
        <dbReference type="Pfam" id="PF22936"/>
    </source>
</evidence>